<dbReference type="EMBL" id="JAAAXW010000161">
    <property type="protein sequence ID" value="KAF9541605.1"/>
    <property type="molecule type" value="Genomic_DNA"/>
</dbReference>
<comment type="caution">
    <text evidence="1">The sequence shown here is derived from an EMBL/GenBank/DDBJ whole genome shotgun (WGS) entry which is preliminary data.</text>
</comment>
<reference evidence="1" key="1">
    <citation type="journal article" date="2020" name="Fungal Divers.">
        <title>Resolving the Mortierellaceae phylogeny through synthesis of multi-gene phylogenetics and phylogenomics.</title>
        <authorList>
            <person name="Vandepol N."/>
            <person name="Liber J."/>
            <person name="Desiro A."/>
            <person name="Na H."/>
            <person name="Kennedy M."/>
            <person name="Barry K."/>
            <person name="Grigoriev I.V."/>
            <person name="Miller A.N."/>
            <person name="O'Donnell K."/>
            <person name="Stajich J.E."/>
            <person name="Bonito G."/>
        </authorList>
    </citation>
    <scope>NUCLEOTIDE SEQUENCE</scope>
    <source>
        <strain evidence="1">NRRL 2591</strain>
    </source>
</reference>
<dbReference type="AlphaFoldDB" id="A0A9P6F4B8"/>
<proteinExistence type="predicted"/>
<accession>A0A9P6F4B8</accession>
<name>A0A9P6F4B8_9FUNG</name>
<organism evidence="1 2">
    <name type="scientific">Mortierella hygrophila</name>
    <dbReference type="NCBI Taxonomy" id="979708"/>
    <lineage>
        <taxon>Eukaryota</taxon>
        <taxon>Fungi</taxon>
        <taxon>Fungi incertae sedis</taxon>
        <taxon>Mucoromycota</taxon>
        <taxon>Mortierellomycotina</taxon>
        <taxon>Mortierellomycetes</taxon>
        <taxon>Mortierellales</taxon>
        <taxon>Mortierellaceae</taxon>
        <taxon>Mortierella</taxon>
    </lineage>
</organism>
<keyword evidence="2" id="KW-1185">Reference proteome</keyword>
<evidence type="ECO:0000313" key="2">
    <source>
        <dbReference type="Proteomes" id="UP000723463"/>
    </source>
</evidence>
<gene>
    <name evidence="1" type="ORF">EC957_002909</name>
</gene>
<dbReference type="Proteomes" id="UP000723463">
    <property type="component" value="Unassembled WGS sequence"/>
</dbReference>
<evidence type="ECO:0000313" key="1">
    <source>
        <dbReference type="EMBL" id="KAF9541605.1"/>
    </source>
</evidence>
<sequence length="101" mass="11291">MPEFCKQFGFNAATIVLSELGIEGIDIGKPFKRLREEAAAAVNDVNRATTLSQLSFQAGIYLWQNVHTSYLPKDHYDTGNAMASVELLKTFKIKLSLKVNR</sequence>
<protein>
    <submittedName>
        <fullName evidence="1">Uncharacterized protein</fullName>
    </submittedName>
</protein>